<protein>
    <submittedName>
        <fullName evidence="1">Uncharacterized protein</fullName>
    </submittedName>
</protein>
<dbReference type="Proteomes" id="UP001162131">
    <property type="component" value="Unassembled WGS sequence"/>
</dbReference>
<dbReference type="SUPFAM" id="SSF117281">
    <property type="entry name" value="Kelch motif"/>
    <property type="match status" value="1"/>
</dbReference>
<evidence type="ECO:0000313" key="2">
    <source>
        <dbReference type="Proteomes" id="UP001162131"/>
    </source>
</evidence>
<dbReference type="EMBL" id="CAJZBQ010000010">
    <property type="protein sequence ID" value="CAG9313454.1"/>
    <property type="molecule type" value="Genomic_DNA"/>
</dbReference>
<sequence length="298" mass="35084">MKQQDIEKIKKIRGPKLSINSIDSNFFSKIFNLEPSSECFDYRQNYYDNSKVIKFVWRNWKNIIGTFDIETLQIYHYKHSWNHYLDAYGIKCLLPDSSVFCSQYENCFIIDSLGNIKSISTYKNKSILSAIYVGGCIFACCNGFKSWAKYIIQRNEWSELTPLPQSLFTESALFQNYILLGSNSSSKIIYYDMLIDCFSEISLNLKQSTTKTIVVQDRRIFIIEFSQYIYESTDNLITWNTIGECSELIARLSRTSYPIFYKEKIYFLTDHEIYAFDINERVTKSVAKIDFSHKFLYN</sequence>
<evidence type="ECO:0000313" key="1">
    <source>
        <dbReference type="EMBL" id="CAG9313454.1"/>
    </source>
</evidence>
<dbReference type="InterPro" id="IPR015915">
    <property type="entry name" value="Kelch-typ_b-propeller"/>
</dbReference>
<gene>
    <name evidence="1" type="ORF">BSTOLATCC_MIC8719</name>
</gene>
<reference evidence="1" key="1">
    <citation type="submission" date="2021-09" db="EMBL/GenBank/DDBJ databases">
        <authorList>
            <consortium name="AG Swart"/>
            <person name="Singh M."/>
            <person name="Singh A."/>
            <person name="Seah K."/>
            <person name="Emmerich C."/>
        </authorList>
    </citation>
    <scope>NUCLEOTIDE SEQUENCE</scope>
    <source>
        <strain evidence="1">ATCC30299</strain>
    </source>
</reference>
<organism evidence="1 2">
    <name type="scientific">Blepharisma stoltei</name>
    <dbReference type="NCBI Taxonomy" id="1481888"/>
    <lineage>
        <taxon>Eukaryota</taxon>
        <taxon>Sar</taxon>
        <taxon>Alveolata</taxon>
        <taxon>Ciliophora</taxon>
        <taxon>Postciliodesmatophora</taxon>
        <taxon>Heterotrichea</taxon>
        <taxon>Heterotrichida</taxon>
        <taxon>Blepharismidae</taxon>
        <taxon>Blepharisma</taxon>
    </lineage>
</organism>
<proteinExistence type="predicted"/>
<comment type="caution">
    <text evidence="1">The sequence shown here is derived from an EMBL/GenBank/DDBJ whole genome shotgun (WGS) entry which is preliminary data.</text>
</comment>
<name>A0AAU9IMQ4_9CILI</name>
<keyword evidence="2" id="KW-1185">Reference proteome</keyword>
<dbReference type="AlphaFoldDB" id="A0AAU9IMQ4"/>
<accession>A0AAU9IMQ4</accession>